<name>A0A6G1BSM3_9ORYZ</name>
<gene>
    <name evidence="3" type="ORF">E2562_002810</name>
</gene>
<feature type="compositionally biased region" description="Basic and acidic residues" evidence="1">
    <location>
        <begin position="211"/>
        <end position="229"/>
    </location>
</feature>
<dbReference type="EMBL" id="SPHZ02000011">
    <property type="protein sequence ID" value="KAF0890434.1"/>
    <property type="molecule type" value="Genomic_DNA"/>
</dbReference>
<evidence type="ECO:0000313" key="4">
    <source>
        <dbReference type="Proteomes" id="UP000479710"/>
    </source>
</evidence>
<comment type="caution">
    <text evidence="3">The sequence shown here is derived from an EMBL/GenBank/DDBJ whole genome shotgun (WGS) entry which is preliminary data.</text>
</comment>
<dbReference type="PANTHER" id="PTHR46934:SF5">
    <property type="entry name" value="OS04G0463600 PROTEIN"/>
    <property type="match status" value="1"/>
</dbReference>
<evidence type="ECO:0000259" key="2">
    <source>
        <dbReference type="Pfam" id="PF12776"/>
    </source>
</evidence>
<evidence type="ECO:0000313" key="3">
    <source>
        <dbReference type="EMBL" id="KAF0890433.1"/>
    </source>
</evidence>
<evidence type="ECO:0000256" key="1">
    <source>
        <dbReference type="SAM" id="MobiDB-lite"/>
    </source>
</evidence>
<dbReference type="EMBL" id="SPHZ02000011">
    <property type="protein sequence ID" value="KAF0890433.1"/>
    <property type="molecule type" value="Genomic_DNA"/>
</dbReference>
<dbReference type="Proteomes" id="UP000479710">
    <property type="component" value="Unassembled WGS sequence"/>
</dbReference>
<dbReference type="Pfam" id="PF12776">
    <property type="entry name" value="Myb_DNA-bind_3"/>
    <property type="match status" value="1"/>
</dbReference>
<feature type="region of interest" description="Disordered" evidence="1">
    <location>
        <begin position="211"/>
        <end position="247"/>
    </location>
</feature>
<sequence length="335" mass="38610">MTSRARWVSKYTKGLVDVLHENNIAHYRTQNGWRTDGWRKIVSDFNDRYPDAKFSKVQIQEHETQLKRDYKLVKSILQREGVSWDQNASMIRTTDEIWDEIIEEMPKARKYQTKSFSLLQSLELLFEGDIPEGEHNLMPSKPQLAVRNVDEGGTNMSTPLAPSIPGRPCGMVIASIDEGENNIGILQRTPELGQQGLDDLDILQNPTEEVLERPQHGTDPKPQKADEPAHSSSCIEPQKDKQKKRKVPDIQQIMEAYLEFRMKQARLKEQTKKDGEQFSISRCIKALNTMTDLSDQVKVLASDVFKDAANREIFLSYDSRLRTLWLKREVNRLLT</sequence>
<feature type="domain" description="Myb/SANT-like" evidence="2">
    <location>
        <begin position="6"/>
        <end position="100"/>
    </location>
</feature>
<dbReference type="AlphaFoldDB" id="A0A6G1BSM3"/>
<reference evidence="3 4" key="1">
    <citation type="submission" date="2019-11" db="EMBL/GenBank/DDBJ databases">
        <title>Whole genome sequence of Oryza granulata.</title>
        <authorList>
            <person name="Li W."/>
        </authorList>
    </citation>
    <scope>NUCLEOTIDE SEQUENCE [LARGE SCALE GENOMIC DNA]</scope>
    <source>
        <strain evidence="4">cv. Menghai</strain>
        <tissue evidence="3">Leaf</tissue>
    </source>
</reference>
<keyword evidence="4" id="KW-1185">Reference proteome</keyword>
<proteinExistence type="predicted"/>
<dbReference type="InterPro" id="IPR024752">
    <property type="entry name" value="Myb/SANT-like_dom"/>
</dbReference>
<protein>
    <recommendedName>
        <fullName evidence="2">Myb/SANT-like domain-containing protein</fullName>
    </recommendedName>
</protein>
<dbReference type="PANTHER" id="PTHR46934">
    <property type="entry name" value="MYB_DNA-BIND_3 DOMAIN-CONTAINING PROTEIN-RELATED"/>
    <property type="match status" value="1"/>
</dbReference>
<accession>A0A6G1BSM3</accession>
<dbReference type="OrthoDB" id="686198at2759"/>
<organism evidence="3 4">
    <name type="scientific">Oryza meyeriana var. granulata</name>
    <dbReference type="NCBI Taxonomy" id="110450"/>
    <lineage>
        <taxon>Eukaryota</taxon>
        <taxon>Viridiplantae</taxon>
        <taxon>Streptophyta</taxon>
        <taxon>Embryophyta</taxon>
        <taxon>Tracheophyta</taxon>
        <taxon>Spermatophyta</taxon>
        <taxon>Magnoliopsida</taxon>
        <taxon>Liliopsida</taxon>
        <taxon>Poales</taxon>
        <taxon>Poaceae</taxon>
        <taxon>BOP clade</taxon>
        <taxon>Oryzoideae</taxon>
        <taxon>Oryzeae</taxon>
        <taxon>Oryzinae</taxon>
        <taxon>Oryza</taxon>
        <taxon>Oryza meyeriana</taxon>
    </lineage>
</organism>